<dbReference type="AlphaFoldDB" id="A0A219B925"/>
<gene>
    <name evidence="1" type="ORF">B5C34_12905</name>
</gene>
<proteinExistence type="predicted"/>
<dbReference type="EMBL" id="NFZT01000001">
    <property type="protein sequence ID" value="OWV34268.1"/>
    <property type="molecule type" value="Genomic_DNA"/>
</dbReference>
<keyword evidence="1" id="KW-0808">Transferase</keyword>
<dbReference type="RefSeq" id="WP_088712970.1">
    <property type="nucleotide sequence ID" value="NZ_NFZT01000001.1"/>
</dbReference>
<sequence length="115" mass="12681">MSFLDPDLLRAFLIAAARAGESVTYSEALGSQGFGFSRPKMRALCRLLGDIDSEGRARGEPDLAVLVVRQSDRLPGQGWWTGLGPSEYAGPWEGPEARRYVESLQAEVFSFWAEE</sequence>
<dbReference type="GO" id="GO:0016301">
    <property type="term" value="F:kinase activity"/>
    <property type="evidence" value="ECO:0007669"/>
    <property type="project" value="UniProtKB-KW"/>
</dbReference>
<protein>
    <submittedName>
        <fullName evidence="1">Ribose-phosphate pyrophosphokinase</fullName>
    </submittedName>
</protein>
<dbReference type="Proteomes" id="UP000198462">
    <property type="component" value="Unassembled WGS sequence"/>
</dbReference>
<evidence type="ECO:0000313" key="2">
    <source>
        <dbReference type="Proteomes" id="UP000198462"/>
    </source>
</evidence>
<comment type="caution">
    <text evidence="1">The sequence shown here is derived from an EMBL/GenBank/DDBJ whole genome shotgun (WGS) entry which is preliminary data.</text>
</comment>
<reference evidence="2" key="1">
    <citation type="submission" date="2017-05" db="EMBL/GenBank/DDBJ databases">
        <authorList>
            <person name="Lin X."/>
        </authorList>
    </citation>
    <scope>NUCLEOTIDE SEQUENCE [LARGE SCALE GENOMIC DNA]</scope>
    <source>
        <strain evidence="2">JLT2012</strain>
    </source>
</reference>
<evidence type="ECO:0000313" key="1">
    <source>
        <dbReference type="EMBL" id="OWV34268.1"/>
    </source>
</evidence>
<keyword evidence="1" id="KW-0418">Kinase</keyword>
<keyword evidence="2" id="KW-1185">Reference proteome</keyword>
<name>A0A219B925_9SPHN</name>
<dbReference type="OrthoDB" id="7391183at2"/>
<organism evidence="1 2">
    <name type="scientific">Pacificimonas flava</name>
    <dbReference type="NCBI Taxonomy" id="1234595"/>
    <lineage>
        <taxon>Bacteria</taxon>
        <taxon>Pseudomonadati</taxon>
        <taxon>Pseudomonadota</taxon>
        <taxon>Alphaproteobacteria</taxon>
        <taxon>Sphingomonadales</taxon>
        <taxon>Sphingosinicellaceae</taxon>
        <taxon>Pacificimonas</taxon>
    </lineage>
</organism>
<accession>A0A219B925</accession>